<dbReference type="Pfam" id="PF08668">
    <property type="entry name" value="HDOD"/>
    <property type="match status" value="1"/>
</dbReference>
<dbReference type="SUPFAM" id="SSF109604">
    <property type="entry name" value="HD-domain/PDEase-like"/>
    <property type="match status" value="1"/>
</dbReference>
<dbReference type="InterPro" id="IPR014408">
    <property type="entry name" value="dGMP_Pdiesterase_EAL/HD-GYP"/>
</dbReference>
<protein>
    <submittedName>
        <fullName evidence="3">HDOD domain-containing protein</fullName>
    </submittedName>
</protein>
<dbReference type="PANTHER" id="PTHR33525:SF4">
    <property type="entry name" value="CYCLIC DI-GMP PHOSPHODIESTERASE CDGJ"/>
    <property type="match status" value="1"/>
</dbReference>
<name>A0A5P1RFH0_9GAMM</name>
<dbReference type="InterPro" id="IPR001633">
    <property type="entry name" value="EAL_dom"/>
</dbReference>
<dbReference type="PROSITE" id="PS50883">
    <property type="entry name" value="EAL"/>
    <property type="match status" value="1"/>
</dbReference>
<dbReference type="PANTHER" id="PTHR33525">
    <property type="match status" value="1"/>
</dbReference>
<dbReference type="OrthoDB" id="9804751at2"/>
<dbReference type="InterPro" id="IPR035919">
    <property type="entry name" value="EAL_sf"/>
</dbReference>
<dbReference type="KEGG" id="ncu:F0U83_09205"/>
<organism evidence="3 4">
    <name type="scientific">Neptunomonas concharum</name>
    <dbReference type="NCBI Taxonomy" id="1031538"/>
    <lineage>
        <taxon>Bacteria</taxon>
        <taxon>Pseudomonadati</taxon>
        <taxon>Pseudomonadota</taxon>
        <taxon>Gammaproteobacteria</taxon>
        <taxon>Oceanospirillales</taxon>
        <taxon>Oceanospirillaceae</taxon>
        <taxon>Neptunomonas</taxon>
    </lineage>
</organism>
<dbReference type="InterPro" id="IPR013976">
    <property type="entry name" value="HDOD"/>
</dbReference>
<dbReference type="Pfam" id="PF00563">
    <property type="entry name" value="EAL"/>
    <property type="match status" value="1"/>
</dbReference>
<dbReference type="Proteomes" id="UP000324760">
    <property type="component" value="Chromosome"/>
</dbReference>
<dbReference type="PROSITE" id="PS51833">
    <property type="entry name" value="HDOD"/>
    <property type="match status" value="1"/>
</dbReference>
<gene>
    <name evidence="3" type="ORF">F0U83_09205</name>
</gene>
<feature type="domain" description="EAL" evidence="1">
    <location>
        <begin position="1"/>
        <end position="207"/>
    </location>
</feature>
<proteinExistence type="predicted"/>
<sequence length="404" mass="45562">MTDSQILMARQPIFDQQQRVVAYELLYRTEGSEEHAVFRNSHATSDILLNAYTSISDQGEVKRVPAFINLTYDIVVGGNIPDLPKKQIVLELLEDATVDEAFIQGVRNLVNEGYRIALDDFVYSPEFDPLLEMAHIVKIDVLEHSLDELKKLIQIIKPFKVTLLAEKIETHEKLEECVQLGFKLFQGHFLSRPKVIKGRKIDAGQVTLLQLIQALQNPNAKPEELEDLIIRDPVLTYKLLRIVNSAAYSLVRKVESISEAVVLLGIPQIKKWATLIAMSANSNKPEELSRTLLIRGRMAEQVAEHQKQSNASSYFMAGMMSGLHALLDLPQDQMLEEVPLGDDIKEAIREGKGAIGQVLSNVIHYEAGDWDLLPMDFDGDIYESSYREAMDWAKEAMQSMAESD</sequence>
<dbReference type="Gene3D" id="1.10.3210.10">
    <property type="entry name" value="Hypothetical protein af1432"/>
    <property type="match status" value="1"/>
</dbReference>
<dbReference type="SUPFAM" id="SSF141868">
    <property type="entry name" value="EAL domain-like"/>
    <property type="match status" value="1"/>
</dbReference>
<accession>A0A5P1RFH0</accession>
<dbReference type="InterPro" id="IPR052340">
    <property type="entry name" value="RNase_Y/CdgJ"/>
</dbReference>
<dbReference type="Gene3D" id="3.20.20.450">
    <property type="entry name" value="EAL domain"/>
    <property type="match status" value="1"/>
</dbReference>
<dbReference type="EMBL" id="CP043869">
    <property type="protein sequence ID" value="QEQ98390.1"/>
    <property type="molecule type" value="Genomic_DNA"/>
</dbReference>
<dbReference type="SMART" id="SM00052">
    <property type="entry name" value="EAL"/>
    <property type="match status" value="1"/>
</dbReference>
<evidence type="ECO:0000313" key="3">
    <source>
        <dbReference type="EMBL" id="QEQ98390.1"/>
    </source>
</evidence>
<keyword evidence="4" id="KW-1185">Reference proteome</keyword>
<evidence type="ECO:0000259" key="1">
    <source>
        <dbReference type="PROSITE" id="PS50883"/>
    </source>
</evidence>
<dbReference type="AlphaFoldDB" id="A0A5P1RFH0"/>
<feature type="domain" description="HDOD" evidence="2">
    <location>
        <begin position="201"/>
        <end position="386"/>
    </location>
</feature>
<evidence type="ECO:0000259" key="2">
    <source>
        <dbReference type="PROSITE" id="PS51833"/>
    </source>
</evidence>
<dbReference type="PIRSF" id="PIRSF003180">
    <property type="entry name" value="DiGMPpdiest_YuxH"/>
    <property type="match status" value="1"/>
</dbReference>
<reference evidence="3 4" key="1">
    <citation type="journal article" date="2019" name="Biochem. Eng. J.">
        <title>Metabolic engineering of the marine bacteria Neptunomonas concharum for the production of acetoin and meso-2,3-butanediol from acetate.</title>
        <authorList>
            <person name="Li W."/>
            <person name="Pu N."/>
            <person name="Liu C.-X."/>
            <person name="Yuan Q.-P."/>
            <person name="Li Z.-J."/>
        </authorList>
    </citation>
    <scope>NUCLEOTIDE SEQUENCE [LARGE SCALE GENOMIC DNA]</scope>
    <source>
        <strain evidence="3 4">JCM17730</strain>
    </source>
</reference>
<evidence type="ECO:0000313" key="4">
    <source>
        <dbReference type="Proteomes" id="UP000324760"/>
    </source>
</evidence>